<reference evidence="2" key="1">
    <citation type="journal article" date="2017" name="Genome Biol.">
        <title>Comparative genomics reveals high biological diversity and specific adaptations in the industrially and medically important fungal genus Aspergillus.</title>
        <authorList>
            <person name="de Vries R.P."/>
            <person name="Riley R."/>
            <person name="Wiebenga A."/>
            <person name="Aguilar-Osorio G."/>
            <person name="Amillis S."/>
            <person name="Uchima C.A."/>
            <person name="Anderluh G."/>
            <person name="Asadollahi M."/>
            <person name="Askin M."/>
            <person name="Barry K."/>
            <person name="Battaglia E."/>
            <person name="Bayram O."/>
            <person name="Benocci T."/>
            <person name="Braus-Stromeyer S.A."/>
            <person name="Caldana C."/>
            <person name="Canovas D."/>
            <person name="Cerqueira G.C."/>
            <person name="Chen F."/>
            <person name="Chen W."/>
            <person name="Choi C."/>
            <person name="Clum A."/>
            <person name="Dos Santos R.A."/>
            <person name="Damasio A.R."/>
            <person name="Diallinas G."/>
            <person name="Emri T."/>
            <person name="Fekete E."/>
            <person name="Flipphi M."/>
            <person name="Freyberg S."/>
            <person name="Gallo A."/>
            <person name="Gournas C."/>
            <person name="Habgood R."/>
            <person name="Hainaut M."/>
            <person name="Harispe M.L."/>
            <person name="Henrissat B."/>
            <person name="Hilden K.S."/>
            <person name="Hope R."/>
            <person name="Hossain A."/>
            <person name="Karabika E."/>
            <person name="Karaffa L."/>
            <person name="Karanyi Z."/>
            <person name="Krasevec N."/>
            <person name="Kuo A."/>
            <person name="Kusch H."/>
            <person name="LaButti K."/>
            <person name="Lagendijk E.L."/>
            <person name="Lapidus A."/>
            <person name="Levasseur A."/>
            <person name="Lindquist E."/>
            <person name="Lipzen A."/>
            <person name="Logrieco A.F."/>
            <person name="MacCabe A."/>
            <person name="Maekelae M.R."/>
            <person name="Malavazi I."/>
            <person name="Melin P."/>
            <person name="Meyer V."/>
            <person name="Mielnichuk N."/>
            <person name="Miskei M."/>
            <person name="Molnar A.P."/>
            <person name="Mule G."/>
            <person name="Ngan C.Y."/>
            <person name="Orejas M."/>
            <person name="Orosz E."/>
            <person name="Ouedraogo J.P."/>
            <person name="Overkamp K.M."/>
            <person name="Park H.-S."/>
            <person name="Perrone G."/>
            <person name="Piumi F."/>
            <person name="Punt P.J."/>
            <person name="Ram A.F."/>
            <person name="Ramon A."/>
            <person name="Rauscher S."/>
            <person name="Record E."/>
            <person name="Riano-Pachon D.M."/>
            <person name="Robert V."/>
            <person name="Roehrig J."/>
            <person name="Ruller R."/>
            <person name="Salamov A."/>
            <person name="Salih N.S."/>
            <person name="Samson R.A."/>
            <person name="Sandor E."/>
            <person name="Sanguinetti M."/>
            <person name="Schuetze T."/>
            <person name="Sepcic K."/>
            <person name="Shelest E."/>
            <person name="Sherlock G."/>
            <person name="Sophianopoulou V."/>
            <person name="Squina F.M."/>
            <person name="Sun H."/>
            <person name="Susca A."/>
            <person name="Todd R.B."/>
            <person name="Tsang A."/>
            <person name="Unkles S.E."/>
            <person name="van de Wiele N."/>
            <person name="van Rossen-Uffink D."/>
            <person name="Oliveira J.V."/>
            <person name="Vesth T.C."/>
            <person name="Visser J."/>
            <person name="Yu J.-H."/>
            <person name="Zhou M."/>
            <person name="Andersen M.R."/>
            <person name="Archer D.B."/>
            <person name="Baker S.E."/>
            <person name="Benoit I."/>
            <person name="Brakhage A.A."/>
            <person name="Braus G.H."/>
            <person name="Fischer R."/>
            <person name="Frisvad J.C."/>
            <person name="Goldman G.H."/>
            <person name="Houbraken J."/>
            <person name="Oakley B."/>
            <person name="Pocsi I."/>
            <person name="Scazzocchio C."/>
            <person name="Seiboth B."/>
            <person name="vanKuyk P.A."/>
            <person name="Wortman J."/>
            <person name="Dyer P.S."/>
            <person name="Grigoriev I.V."/>
        </authorList>
    </citation>
    <scope>NUCLEOTIDE SEQUENCE [LARGE SCALE GENOMIC DNA]</scope>
    <source>
        <strain evidence="2">CBS 593.65</strain>
    </source>
</reference>
<accession>A0A1L9TXD5</accession>
<dbReference type="GeneID" id="63761852"/>
<keyword evidence="2" id="KW-1185">Reference proteome</keyword>
<dbReference type="AlphaFoldDB" id="A0A1L9TXD5"/>
<proteinExistence type="predicted"/>
<gene>
    <name evidence="1" type="ORF">ASPSYDRAFT_38786</name>
</gene>
<evidence type="ECO:0000313" key="2">
    <source>
        <dbReference type="Proteomes" id="UP000184356"/>
    </source>
</evidence>
<dbReference type="Proteomes" id="UP000184356">
    <property type="component" value="Unassembled WGS sequence"/>
</dbReference>
<evidence type="ECO:0000313" key="1">
    <source>
        <dbReference type="EMBL" id="OJJ64099.1"/>
    </source>
</evidence>
<dbReference type="VEuPathDB" id="FungiDB:ASPSYDRAFT_38786"/>
<sequence length="65" mass="7826">MEEGWDELSFIHYEHEHRKLGYWVCCHTAGLGNEYWLKGRYVANTPLQQQLTILQLQQVICFIMR</sequence>
<dbReference type="EMBL" id="KV878582">
    <property type="protein sequence ID" value="OJJ64099.1"/>
    <property type="molecule type" value="Genomic_DNA"/>
</dbReference>
<protein>
    <submittedName>
        <fullName evidence="1">Uncharacterized protein</fullName>
    </submittedName>
</protein>
<organism evidence="1 2">
    <name type="scientific">Aspergillus sydowii CBS 593.65</name>
    <dbReference type="NCBI Taxonomy" id="1036612"/>
    <lineage>
        <taxon>Eukaryota</taxon>
        <taxon>Fungi</taxon>
        <taxon>Dikarya</taxon>
        <taxon>Ascomycota</taxon>
        <taxon>Pezizomycotina</taxon>
        <taxon>Eurotiomycetes</taxon>
        <taxon>Eurotiomycetidae</taxon>
        <taxon>Eurotiales</taxon>
        <taxon>Aspergillaceae</taxon>
        <taxon>Aspergillus</taxon>
        <taxon>Aspergillus subgen. Nidulantes</taxon>
    </lineage>
</organism>
<name>A0A1L9TXD5_9EURO</name>
<dbReference type="RefSeq" id="XP_040707905.1">
    <property type="nucleotide sequence ID" value="XM_040845779.1"/>
</dbReference>